<organism evidence="6 7">
    <name type="scientific">Microbacterium pseudoresistens</name>
    <dbReference type="NCBI Taxonomy" id="640634"/>
    <lineage>
        <taxon>Bacteria</taxon>
        <taxon>Bacillati</taxon>
        <taxon>Actinomycetota</taxon>
        <taxon>Actinomycetes</taxon>
        <taxon>Micrococcales</taxon>
        <taxon>Microbacteriaceae</taxon>
        <taxon>Microbacterium</taxon>
    </lineage>
</organism>
<protein>
    <submittedName>
        <fullName evidence="6">TetR/AcrR family transcriptional repressor of mexJK operon</fullName>
    </submittedName>
</protein>
<dbReference type="AlphaFoldDB" id="A0A7Y9JMB0"/>
<feature type="domain" description="HTH tetR-type" evidence="5">
    <location>
        <begin position="14"/>
        <end position="74"/>
    </location>
</feature>
<dbReference type="GO" id="GO:0000976">
    <property type="term" value="F:transcription cis-regulatory region binding"/>
    <property type="evidence" value="ECO:0007669"/>
    <property type="project" value="TreeGrafter"/>
</dbReference>
<dbReference type="PANTHER" id="PTHR30055:SF146">
    <property type="entry name" value="HTH-TYPE TRANSCRIPTIONAL DUAL REGULATOR CECR"/>
    <property type="match status" value="1"/>
</dbReference>
<dbReference type="Proteomes" id="UP000552045">
    <property type="component" value="Unassembled WGS sequence"/>
</dbReference>
<feature type="DNA-binding region" description="H-T-H motif" evidence="4">
    <location>
        <begin position="37"/>
        <end position="56"/>
    </location>
</feature>
<evidence type="ECO:0000259" key="5">
    <source>
        <dbReference type="PROSITE" id="PS50977"/>
    </source>
</evidence>
<dbReference type="InterPro" id="IPR036271">
    <property type="entry name" value="Tet_transcr_reg_TetR-rel_C_sf"/>
</dbReference>
<proteinExistence type="predicted"/>
<dbReference type="Pfam" id="PF14246">
    <property type="entry name" value="TetR_C_7"/>
    <property type="match status" value="1"/>
</dbReference>
<dbReference type="Gene3D" id="1.10.357.10">
    <property type="entry name" value="Tetracycline Repressor, domain 2"/>
    <property type="match status" value="1"/>
</dbReference>
<evidence type="ECO:0000313" key="6">
    <source>
        <dbReference type="EMBL" id="NYD53333.1"/>
    </source>
</evidence>
<dbReference type="RefSeq" id="WP_179430778.1">
    <property type="nucleotide sequence ID" value="NZ_BAABLC010000003.1"/>
</dbReference>
<dbReference type="EMBL" id="JACCBH010000001">
    <property type="protein sequence ID" value="NYD53333.1"/>
    <property type="molecule type" value="Genomic_DNA"/>
</dbReference>
<sequence length="227" mass="24481">MSTATQGAPGGRTAQKREAILAAATTLFLRNGFRGTSMDEVAAAASVSKQTVYKQFVDKEALFREIVGAVTGRSDAVIDIIAAAFGAAPAVTVDELEDRLRAVARGYLDAVLHVQVLSLRRLIIAEADRFPDLARRYYEQAPARGIEVIAAQLRPYVEAGLLHADDLRGAAAHFAYLALAPAQDRAMFLPADLPDDHERDRRAAEAAVAFVAAYAPAARQRQRPAVR</sequence>
<evidence type="ECO:0000313" key="7">
    <source>
        <dbReference type="Proteomes" id="UP000552045"/>
    </source>
</evidence>
<dbReference type="PROSITE" id="PS50977">
    <property type="entry name" value="HTH_TETR_2"/>
    <property type="match status" value="1"/>
</dbReference>
<gene>
    <name evidence="6" type="ORF">BKA02_000388</name>
</gene>
<evidence type="ECO:0000256" key="2">
    <source>
        <dbReference type="ARBA" id="ARBA00023125"/>
    </source>
</evidence>
<dbReference type="FunFam" id="1.10.10.60:FF:000141">
    <property type="entry name" value="TetR family transcriptional regulator"/>
    <property type="match status" value="1"/>
</dbReference>
<dbReference type="SUPFAM" id="SSF46689">
    <property type="entry name" value="Homeodomain-like"/>
    <property type="match status" value="1"/>
</dbReference>
<dbReference type="InterPro" id="IPR009057">
    <property type="entry name" value="Homeodomain-like_sf"/>
</dbReference>
<dbReference type="InterPro" id="IPR039536">
    <property type="entry name" value="TetR_C_Proteobacteria"/>
</dbReference>
<dbReference type="PANTHER" id="PTHR30055">
    <property type="entry name" value="HTH-TYPE TRANSCRIPTIONAL REGULATOR RUTR"/>
    <property type="match status" value="1"/>
</dbReference>
<dbReference type="PRINTS" id="PR00455">
    <property type="entry name" value="HTHTETR"/>
</dbReference>
<dbReference type="GO" id="GO:0045892">
    <property type="term" value="P:negative regulation of DNA-templated transcription"/>
    <property type="evidence" value="ECO:0007669"/>
    <property type="project" value="UniProtKB-ARBA"/>
</dbReference>
<comment type="caution">
    <text evidence="6">The sequence shown here is derived from an EMBL/GenBank/DDBJ whole genome shotgun (WGS) entry which is preliminary data.</text>
</comment>
<evidence type="ECO:0000256" key="4">
    <source>
        <dbReference type="PROSITE-ProRule" id="PRU00335"/>
    </source>
</evidence>
<dbReference type="SUPFAM" id="SSF48498">
    <property type="entry name" value="Tetracyclin repressor-like, C-terminal domain"/>
    <property type="match status" value="1"/>
</dbReference>
<keyword evidence="2 4" id="KW-0238">DNA-binding</keyword>
<evidence type="ECO:0000256" key="3">
    <source>
        <dbReference type="ARBA" id="ARBA00023163"/>
    </source>
</evidence>
<dbReference type="Pfam" id="PF00440">
    <property type="entry name" value="TetR_N"/>
    <property type="match status" value="1"/>
</dbReference>
<accession>A0A7Y9JMB0</accession>
<reference evidence="6 7" key="1">
    <citation type="submission" date="2020-07" db="EMBL/GenBank/DDBJ databases">
        <title>Sequencing the genomes of 1000 actinobacteria strains.</title>
        <authorList>
            <person name="Klenk H.-P."/>
        </authorList>
    </citation>
    <scope>NUCLEOTIDE SEQUENCE [LARGE SCALE GENOMIC DNA]</scope>
    <source>
        <strain evidence="6 7">DSM 22185</strain>
    </source>
</reference>
<dbReference type="InterPro" id="IPR050109">
    <property type="entry name" value="HTH-type_TetR-like_transc_reg"/>
</dbReference>
<keyword evidence="3" id="KW-0804">Transcription</keyword>
<dbReference type="GO" id="GO:0003700">
    <property type="term" value="F:DNA-binding transcription factor activity"/>
    <property type="evidence" value="ECO:0007669"/>
    <property type="project" value="TreeGrafter"/>
</dbReference>
<dbReference type="InterPro" id="IPR001647">
    <property type="entry name" value="HTH_TetR"/>
</dbReference>
<name>A0A7Y9JMB0_9MICO</name>
<keyword evidence="1" id="KW-0805">Transcription regulation</keyword>
<keyword evidence="7" id="KW-1185">Reference proteome</keyword>
<evidence type="ECO:0000256" key="1">
    <source>
        <dbReference type="ARBA" id="ARBA00023015"/>
    </source>
</evidence>